<dbReference type="Proteomes" id="UP000805649">
    <property type="component" value="Unassembled WGS sequence"/>
</dbReference>
<reference evidence="1 2" key="1">
    <citation type="journal article" date="2020" name="Phytopathology">
        <title>Genome Sequence Resources of Colletotrichum truncatum, C. plurivorum, C. musicola, and C. sojae: Four Species Pathogenic to Soybean (Glycine max).</title>
        <authorList>
            <person name="Rogerio F."/>
            <person name="Boufleur T.R."/>
            <person name="Ciampi-Guillardi M."/>
            <person name="Sukno S.A."/>
            <person name="Thon M.R."/>
            <person name="Massola Junior N.S."/>
            <person name="Baroncelli R."/>
        </authorList>
    </citation>
    <scope>NUCLEOTIDE SEQUENCE [LARGE SCALE GENOMIC DNA]</scope>
    <source>
        <strain evidence="1 2">CMES1059</strain>
    </source>
</reference>
<evidence type="ECO:0000313" key="2">
    <source>
        <dbReference type="Proteomes" id="UP000805649"/>
    </source>
</evidence>
<evidence type="ECO:0000313" key="1">
    <source>
        <dbReference type="EMBL" id="KAL0930763.1"/>
    </source>
</evidence>
<accession>A0ACC3YFY3</accession>
<sequence>MMGLVLTGFAFVVLVLTNVCALLISFFSIFLFFRYFLPMFPFCRAFSSVLFVSFGSAQIPCAIYRLQYLLLLEFHHMTLILIVSTMECIFGMIGWREKGSWW</sequence>
<keyword evidence="2" id="KW-1185">Reference proteome</keyword>
<name>A0ACC3YFY3_COLTU</name>
<organism evidence="1 2">
    <name type="scientific">Colletotrichum truncatum</name>
    <name type="common">Anthracnose fungus</name>
    <name type="synonym">Colletotrichum capsici</name>
    <dbReference type="NCBI Taxonomy" id="5467"/>
    <lineage>
        <taxon>Eukaryota</taxon>
        <taxon>Fungi</taxon>
        <taxon>Dikarya</taxon>
        <taxon>Ascomycota</taxon>
        <taxon>Pezizomycotina</taxon>
        <taxon>Sordariomycetes</taxon>
        <taxon>Hypocreomycetidae</taxon>
        <taxon>Glomerellales</taxon>
        <taxon>Glomerellaceae</taxon>
        <taxon>Colletotrichum</taxon>
        <taxon>Colletotrichum truncatum species complex</taxon>
    </lineage>
</organism>
<dbReference type="EMBL" id="VUJX02000010">
    <property type="protein sequence ID" value="KAL0930763.1"/>
    <property type="molecule type" value="Genomic_DNA"/>
</dbReference>
<proteinExistence type="predicted"/>
<comment type="caution">
    <text evidence="1">The sequence shown here is derived from an EMBL/GenBank/DDBJ whole genome shotgun (WGS) entry which is preliminary data.</text>
</comment>
<gene>
    <name evidence="1" type="ORF">CTRU02_213498</name>
</gene>
<protein>
    <submittedName>
        <fullName evidence="1">Uncharacterized protein</fullName>
    </submittedName>
</protein>